<evidence type="ECO:0000256" key="1">
    <source>
        <dbReference type="SAM" id="Phobius"/>
    </source>
</evidence>
<feature type="transmembrane region" description="Helical" evidence="1">
    <location>
        <begin position="98"/>
        <end position="115"/>
    </location>
</feature>
<keyword evidence="1" id="KW-0812">Transmembrane</keyword>
<comment type="caution">
    <text evidence="2">The sequence shown here is derived from an EMBL/GenBank/DDBJ whole genome shotgun (WGS) entry which is preliminary data.</text>
</comment>
<accession>A0A921IRI1</accession>
<feature type="transmembrane region" description="Helical" evidence="1">
    <location>
        <begin position="72"/>
        <end position="92"/>
    </location>
</feature>
<keyword evidence="1" id="KW-0472">Membrane</keyword>
<name>A0A921IRI1_9ACTN</name>
<dbReference type="RefSeq" id="WP_087201699.1">
    <property type="nucleotide sequence ID" value="NZ_JAUEIM010000004.1"/>
</dbReference>
<evidence type="ECO:0000313" key="3">
    <source>
        <dbReference type="Proteomes" id="UP000746751"/>
    </source>
</evidence>
<dbReference type="EMBL" id="DYVF01000031">
    <property type="protein sequence ID" value="HJG30638.1"/>
    <property type="molecule type" value="Genomic_DNA"/>
</dbReference>
<reference evidence="2" key="2">
    <citation type="submission" date="2021-09" db="EMBL/GenBank/DDBJ databases">
        <authorList>
            <person name="Gilroy R."/>
        </authorList>
    </citation>
    <scope>NUCLEOTIDE SEQUENCE</scope>
    <source>
        <strain evidence="2">ChiGjej2B2-7701</strain>
    </source>
</reference>
<feature type="transmembrane region" description="Helical" evidence="1">
    <location>
        <begin position="12"/>
        <end position="33"/>
    </location>
</feature>
<keyword evidence="1" id="KW-1133">Transmembrane helix</keyword>
<feature type="transmembrane region" description="Helical" evidence="1">
    <location>
        <begin position="39"/>
        <end position="60"/>
    </location>
</feature>
<proteinExistence type="predicted"/>
<reference evidence="2" key="1">
    <citation type="journal article" date="2021" name="PeerJ">
        <title>Extensive microbial diversity within the chicken gut microbiome revealed by metagenomics and culture.</title>
        <authorList>
            <person name="Gilroy R."/>
            <person name="Ravi A."/>
            <person name="Getino M."/>
            <person name="Pursley I."/>
            <person name="Horton D.L."/>
            <person name="Alikhan N.F."/>
            <person name="Baker D."/>
            <person name="Gharbi K."/>
            <person name="Hall N."/>
            <person name="Watson M."/>
            <person name="Adriaenssens E.M."/>
            <person name="Foster-Nyarko E."/>
            <person name="Jarju S."/>
            <person name="Secka A."/>
            <person name="Antonio M."/>
            <person name="Oren A."/>
            <person name="Chaudhuri R.R."/>
            <person name="La Ragione R."/>
            <person name="Hildebrand F."/>
            <person name="Pallen M.J."/>
        </authorList>
    </citation>
    <scope>NUCLEOTIDE SEQUENCE</scope>
    <source>
        <strain evidence="2">ChiGjej2B2-7701</strain>
    </source>
</reference>
<organism evidence="2 3">
    <name type="scientific">Collinsella ihumii</name>
    <dbReference type="NCBI Taxonomy" id="1720204"/>
    <lineage>
        <taxon>Bacteria</taxon>
        <taxon>Bacillati</taxon>
        <taxon>Actinomycetota</taxon>
        <taxon>Coriobacteriia</taxon>
        <taxon>Coriobacteriales</taxon>
        <taxon>Coriobacteriaceae</taxon>
        <taxon>Collinsella</taxon>
    </lineage>
</organism>
<sequence>MSSNQKMLKIMSFIAVIAAIAMAAWTGMSLMFANTSPGLLLAICSLVAALFDLLLGGMGIGVANKPVRGLGVYYVGFTWLAVVLNVVAVVIYVFIGGFVVPSIVNAVIMIAYLYYSRAVRFEALR</sequence>
<protein>
    <submittedName>
        <fullName evidence="2">Uncharacterized protein</fullName>
    </submittedName>
</protein>
<evidence type="ECO:0000313" key="2">
    <source>
        <dbReference type="EMBL" id="HJG30638.1"/>
    </source>
</evidence>
<dbReference type="Proteomes" id="UP000746751">
    <property type="component" value="Unassembled WGS sequence"/>
</dbReference>
<gene>
    <name evidence="2" type="ORF">K8U80_04500</name>
</gene>
<dbReference type="AlphaFoldDB" id="A0A921IRI1"/>